<dbReference type="EMBL" id="JACXVP010000012">
    <property type="protein sequence ID" value="KAG5570388.1"/>
    <property type="molecule type" value="Genomic_DNA"/>
</dbReference>
<reference evidence="1 2" key="1">
    <citation type="submission" date="2020-09" db="EMBL/GenBank/DDBJ databases">
        <title>De no assembly of potato wild relative species, Solanum commersonii.</title>
        <authorList>
            <person name="Cho K."/>
        </authorList>
    </citation>
    <scope>NUCLEOTIDE SEQUENCE [LARGE SCALE GENOMIC DNA]</scope>
    <source>
        <strain evidence="1">LZ3.2</strain>
        <tissue evidence="1">Leaf</tissue>
    </source>
</reference>
<gene>
    <name evidence="1" type="ORF">H5410_060154</name>
</gene>
<organism evidence="1 2">
    <name type="scientific">Solanum commersonii</name>
    <name type="common">Commerson's wild potato</name>
    <name type="synonym">Commerson's nightshade</name>
    <dbReference type="NCBI Taxonomy" id="4109"/>
    <lineage>
        <taxon>Eukaryota</taxon>
        <taxon>Viridiplantae</taxon>
        <taxon>Streptophyta</taxon>
        <taxon>Embryophyta</taxon>
        <taxon>Tracheophyta</taxon>
        <taxon>Spermatophyta</taxon>
        <taxon>Magnoliopsida</taxon>
        <taxon>eudicotyledons</taxon>
        <taxon>Gunneridae</taxon>
        <taxon>Pentapetalae</taxon>
        <taxon>asterids</taxon>
        <taxon>lamiids</taxon>
        <taxon>Solanales</taxon>
        <taxon>Solanaceae</taxon>
        <taxon>Solanoideae</taxon>
        <taxon>Solaneae</taxon>
        <taxon>Solanum</taxon>
    </lineage>
</organism>
<accession>A0A9J5W551</accession>
<proteinExistence type="predicted"/>
<dbReference type="Proteomes" id="UP000824120">
    <property type="component" value="Chromosome 12"/>
</dbReference>
<protein>
    <submittedName>
        <fullName evidence="1">Uncharacterized protein</fullName>
    </submittedName>
</protein>
<name>A0A9J5W551_SOLCO</name>
<sequence>MVLRVLHFSGGVMAAEGVLRRKRWQRRERSMEEERKEFDGKWAIFWEEKTYGEGEGSGKEKSVADGLYLF</sequence>
<keyword evidence="2" id="KW-1185">Reference proteome</keyword>
<dbReference type="AlphaFoldDB" id="A0A9J5W551"/>
<comment type="caution">
    <text evidence="1">The sequence shown here is derived from an EMBL/GenBank/DDBJ whole genome shotgun (WGS) entry which is preliminary data.</text>
</comment>
<evidence type="ECO:0000313" key="1">
    <source>
        <dbReference type="EMBL" id="KAG5570388.1"/>
    </source>
</evidence>
<evidence type="ECO:0000313" key="2">
    <source>
        <dbReference type="Proteomes" id="UP000824120"/>
    </source>
</evidence>